<keyword evidence="5" id="KW-1185">Reference proteome</keyword>
<dbReference type="PANTHER" id="PTHR36220">
    <property type="entry name" value="UNNAMED PRODUCT"/>
    <property type="match status" value="1"/>
</dbReference>
<evidence type="ECO:0000313" key="4">
    <source>
        <dbReference type="EMBL" id="SFL23093.1"/>
    </source>
</evidence>
<dbReference type="Gene3D" id="2.150.10.10">
    <property type="entry name" value="Serralysin-like metalloprotease, C-terminal"/>
    <property type="match status" value="1"/>
</dbReference>
<dbReference type="Proteomes" id="UP000199598">
    <property type="component" value="Unassembled WGS sequence"/>
</dbReference>
<dbReference type="Gene3D" id="2.130.10.130">
    <property type="entry name" value="Integrin alpha, N-terminal"/>
    <property type="match status" value="1"/>
</dbReference>
<evidence type="ECO:0000256" key="3">
    <source>
        <dbReference type="ARBA" id="ARBA00023180"/>
    </source>
</evidence>
<keyword evidence="3" id="KW-0325">Glycoprotein</keyword>
<dbReference type="InterPro" id="IPR028994">
    <property type="entry name" value="Integrin_alpha_N"/>
</dbReference>
<dbReference type="Pfam" id="PF00353">
    <property type="entry name" value="HemolysinCabind"/>
    <property type="match status" value="1"/>
</dbReference>
<keyword evidence="2" id="KW-0677">Repeat</keyword>
<dbReference type="InterPro" id="IPR011049">
    <property type="entry name" value="Serralysin-like_metalloprot_C"/>
</dbReference>
<organism evidence="4 5">
    <name type="scientific">Pseudovibrio ascidiaceicola</name>
    <dbReference type="NCBI Taxonomy" id="285279"/>
    <lineage>
        <taxon>Bacteria</taxon>
        <taxon>Pseudomonadati</taxon>
        <taxon>Pseudomonadota</taxon>
        <taxon>Alphaproteobacteria</taxon>
        <taxon>Hyphomicrobiales</taxon>
        <taxon>Stappiaceae</taxon>
        <taxon>Pseudovibrio</taxon>
    </lineage>
</organism>
<dbReference type="EMBL" id="FOSK01000024">
    <property type="protein sequence ID" value="SFL23093.1"/>
    <property type="molecule type" value="Genomic_DNA"/>
</dbReference>
<evidence type="ECO:0000313" key="5">
    <source>
        <dbReference type="Proteomes" id="UP000199598"/>
    </source>
</evidence>
<gene>
    <name evidence="4" type="ORF">SAMN04488518_12426</name>
</gene>
<dbReference type="Pfam" id="PF14312">
    <property type="entry name" value="FG-GAP_2"/>
    <property type="match status" value="6"/>
</dbReference>
<name>A0A1I4G064_9HYPH</name>
<dbReference type="InterPro" id="IPR010221">
    <property type="entry name" value="VCBS_dom"/>
</dbReference>
<dbReference type="PROSITE" id="PS51470">
    <property type="entry name" value="FG_GAP"/>
    <property type="match status" value="1"/>
</dbReference>
<dbReference type="RefSeq" id="WP_093524277.1">
    <property type="nucleotide sequence ID" value="NZ_FOSK01000024.1"/>
</dbReference>
<dbReference type="Pfam" id="PF17963">
    <property type="entry name" value="Big_9"/>
    <property type="match status" value="2"/>
</dbReference>
<dbReference type="InterPro" id="IPR013517">
    <property type="entry name" value="FG-GAP"/>
</dbReference>
<evidence type="ECO:0000256" key="1">
    <source>
        <dbReference type="ARBA" id="ARBA00022729"/>
    </source>
</evidence>
<dbReference type="SUPFAM" id="SSF69318">
    <property type="entry name" value="Integrin alpha N-terminal domain"/>
    <property type="match status" value="2"/>
</dbReference>
<dbReference type="PROSITE" id="PS00330">
    <property type="entry name" value="HEMOLYSIN_CALCIUM"/>
    <property type="match status" value="2"/>
</dbReference>
<protein>
    <submittedName>
        <fullName evidence="4">VCBS repeat-containing protein</fullName>
    </submittedName>
</protein>
<dbReference type="InterPro" id="IPR018511">
    <property type="entry name" value="Hemolysin-typ_Ca-bd_CS"/>
</dbReference>
<dbReference type="SUPFAM" id="SSF51120">
    <property type="entry name" value="beta-Roll"/>
    <property type="match status" value="1"/>
</dbReference>
<dbReference type="InterPro" id="IPR001343">
    <property type="entry name" value="Hemolysn_Ca-bd"/>
</dbReference>
<dbReference type="NCBIfam" id="TIGR01965">
    <property type="entry name" value="VCBS_repeat"/>
    <property type="match status" value="2"/>
</dbReference>
<sequence>MLYTPDADGNYSGSTEFIAADGDASDTFGSAVAINSSGTFVVAAANDEANGYASGSVYVFVPQEYGTYKEFKIGVPDVVAGDGFGFAVAISEDGTATIGKPGNDSTTEINTGAIYVIKPDPNGDYSGLANELTLYETTDTSDIVGQLSLSFSDADVADVGHTANITGLSLSGVQNGLSKLTEQQLLDLLTIGSIDTSEQSLFGKVNLDFTAGYEVFNYLAEDEEVTLTYAVELDDGNGDTTEGTAKIIIIGTNDTPQAEDVAVTVLEDDRDYLIQTGLVDPDRSDRLAITWGTDSVEGKLERYGNNFEYSAFPHFNYLAEGESATETFTYTADDGHGGIITRNVTITVEGENDRPYVRDIEATTIENQEVDIAPDYSDVDASDTHTISFDNSETKGVVTFADGVFHYDPNGQFDHLLEKQRGYDTFTYTVDDGHGGIVTKTVTVLIVGAVDPVSDLRVEALPNNMEIVPQIDNDYDQYSHVIATSESGVIVVGAPHANLTEGIIHVYQPDGFGSYIETRISPSDGQKSDYFGWDVAINQYGTIVTGAYRANNDHGAIYIYELDGTSRYTETKLTSSLDQREFFGSSVSIGDDGTIVVGAYWGKNNTETSGATYIYKSDGSGGYLETRLAPDDISLQDAFGKDVMINSEGIVVVGSPSNDDLGFEAGAIFVYRPQASGGYEEVKLHSSDAAERDQFGENITINDDGVIVVGVPAKKAVYVYTPDETGTYSETKLGATNHLYQEFGEAVDINSNGLIVVGVPGYTYINSQGDRVTNLGGVAVYTPDADGGYTEQFLFHPIIGDIGRSHENGRFGTSVSISDSGVVTVGFQKAYAHRARTYQLVPDAEGQYSLVKSEATIDETSDYAPIQAAVDVVFYDKYGSSHSHEGKAIAVEASGNVDGLDTTSLLEFLTSDGFSHGLRADMPAGYGRAHFSFDAPSHVFDYLNRGEDVTLTYTIEIDNGNNTPTSTEIKIAIIGRDDMGTVTSDTLIGSDFNDTMLGLQGEDTIDGGKGADFIDGGDGNDTLTGGSSSDTFRFVGVNFGNDVITDFEAGSSIRDLIKFDQTVFADFNAIIEAASENGADTMITLGTSNSVTLKSVSIAELNPDDFQFV</sequence>
<evidence type="ECO:0000256" key="2">
    <source>
        <dbReference type="ARBA" id="ARBA00022737"/>
    </source>
</evidence>
<proteinExistence type="predicted"/>
<reference evidence="4 5" key="1">
    <citation type="submission" date="2016-10" db="EMBL/GenBank/DDBJ databases">
        <authorList>
            <person name="Varghese N."/>
            <person name="Submissions S."/>
        </authorList>
    </citation>
    <scope>NUCLEOTIDE SEQUENCE [LARGE SCALE GENOMIC DNA]</scope>
    <source>
        <strain evidence="4 5">DSM 16392</strain>
    </source>
</reference>
<accession>A0A1I4G064</accession>
<dbReference type="InterPro" id="IPR013519">
    <property type="entry name" value="Int_alpha_beta-p"/>
</dbReference>
<comment type="caution">
    <text evidence="4">The sequence shown here is derived from an EMBL/GenBank/DDBJ whole genome shotgun (WGS) entry which is preliminary data.</text>
</comment>
<dbReference type="PRINTS" id="PR00313">
    <property type="entry name" value="CABNDNGRPT"/>
</dbReference>
<keyword evidence="1" id="KW-0732">Signal</keyword>
<dbReference type="PANTHER" id="PTHR36220:SF1">
    <property type="entry name" value="GAMMA TUBULIN COMPLEX COMPONENT C-TERMINAL DOMAIN-CONTAINING PROTEIN"/>
    <property type="match status" value="1"/>
</dbReference>